<dbReference type="EMBL" id="RFFH01000023">
    <property type="protein sequence ID" value="RMI28308.1"/>
    <property type="molecule type" value="Genomic_DNA"/>
</dbReference>
<evidence type="ECO:0000313" key="4">
    <source>
        <dbReference type="EMBL" id="RMI28308.1"/>
    </source>
</evidence>
<dbReference type="Proteomes" id="UP000279275">
    <property type="component" value="Unassembled WGS sequence"/>
</dbReference>
<feature type="region of interest" description="Disordered" evidence="1">
    <location>
        <begin position="337"/>
        <end position="356"/>
    </location>
</feature>
<dbReference type="OrthoDB" id="5241191at2"/>
<evidence type="ECO:0000259" key="2">
    <source>
        <dbReference type="Pfam" id="PF02470"/>
    </source>
</evidence>
<name>A0A3M2L187_9NOCA</name>
<dbReference type="PANTHER" id="PTHR33371:SF18">
    <property type="entry name" value="MCE-FAMILY PROTEIN MCE3C"/>
    <property type="match status" value="1"/>
</dbReference>
<dbReference type="RefSeq" id="WP_122191748.1">
    <property type="nucleotide sequence ID" value="NZ_RFFH01000023.1"/>
</dbReference>
<dbReference type="GO" id="GO:0005576">
    <property type="term" value="C:extracellular region"/>
    <property type="evidence" value="ECO:0007669"/>
    <property type="project" value="TreeGrafter"/>
</dbReference>
<keyword evidence="5" id="KW-1185">Reference proteome</keyword>
<dbReference type="InterPro" id="IPR052336">
    <property type="entry name" value="MlaD_Phospholipid_Transporter"/>
</dbReference>
<dbReference type="PRINTS" id="PR01782">
    <property type="entry name" value="MCEVIRFACTOR"/>
</dbReference>
<feature type="domain" description="Mammalian cell entry C-terminal" evidence="3">
    <location>
        <begin position="119"/>
        <end position="293"/>
    </location>
</feature>
<dbReference type="InterPro" id="IPR005693">
    <property type="entry name" value="Mce"/>
</dbReference>
<comment type="caution">
    <text evidence="4">The sequence shown here is derived from an EMBL/GenBank/DDBJ whole genome shotgun (WGS) entry which is preliminary data.</text>
</comment>
<protein>
    <submittedName>
        <fullName evidence="4">MCE family protein</fullName>
    </submittedName>
</protein>
<evidence type="ECO:0000313" key="5">
    <source>
        <dbReference type="Proteomes" id="UP000279275"/>
    </source>
</evidence>
<dbReference type="PANTHER" id="PTHR33371">
    <property type="entry name" value="INTERMEMBRANE PHOSPHOLIPID TRANSPORT SYSTEM BINDING PROTEIN MLAD-RELATED"/>
    <property type="match status" value="1"/>
</dbReference>
<evidence type="ECO:0000256" key="1">
    <source>
        <dbReference type="SAM" id="MobiDB-lite"/>
    </source>
</evidence>
<proteinExistence type="predicted"/>
<dbReference type="NCBIfam" id="TIGR00996">
    <property type="entry name" value="Mtu_fam_mce"/>
    <property type="match status" value="1"/>
</dbReference>
<reference evidence="4 5" key="1">
    <citation type="submission" date="2018-10" db="EMBL/GenBank/DDBJ databases">
        <title>Isolation from cow dung.</title>
        <authorList>
            <person name="Ling L."/>
        </authorList>
    </citation>
    <scope>NUCLEOTIDE SEQUENCE [LARGE SCALE GENOMIC DNA]</scope>
    <source>
        <strain evidence="4 5">NEAU-LL90</strain>
    </source>
</reference>
<dbReference type="Pfam" id="PF02470">
    <property type="entry name" value="MlaD"/>
    <property type="match status" value="1"/>
</dbReference>
<gene>
    <name evidence="4" type="ORF">EBN03_30800</name>
</gene>
<dbReference type="InterPro" id="IPR003399">
    <property type="entry name" value="Mce/MlaD"/>
</dbReference>
<dbReference type="Pfam" id="PF11887">
    <property type="entry name" value="Mce4_CUP1"/>
    <property type="match status" value="1"/>
</dbReference>
<dbReference type="InterPro" id="IPR024516">
    <property type="entry name" value="Mce_C"/>
</dbReference>
<evidence type="ECO:0000259" key="3">
    <source>
        <dbReference type="Pfam" id="PF11887"/>
    </source>
</evidence>
<dbReference type="AlphaFoldDB" id="A0A3M2L187"/>
<accession>A0A3M2L187</accession>
<feature type="domain" description="Mce/MlaD" evidence="2">
    <location>
        <begin position="39"/>
        <end position="113"/>
    </location>
</feature>
<organism evidence="4 5">
    <name type="scientific">Nocardia stercoris</name>
    <dbReference type="NCBI Taxonomy" id="2483361"/>
    <lineage>
        <taxon>Bacteria</taxon>
        <taxon>Bacillati</taxon>
        <taxon>Actinomycetota</taxon>
        <taxon>Actinomycetes</taxon>
        <taxon>Mycobacteriales</taxon>
        <taxon>Nocardiaceae</taxon>
        <taxon>Nocardia</taxon>
    </lineage>
</organism>
<sequence length="356" mass="37658">MIGEDSRLARYGTVGLVVTAAISMTALQFDQLPFLRSGAEFTAYFVDAGGLMPGDPVHVAGVRSGKVEKISLAGSNVLVTFNLDESITLGNQTTAAIKADTMLGRKSLEVVPGGTGELLRDDTIPLARTMAPYSLTDALGDLSNDVAGMDTDKVNQTLDALSSAFADTPAPLRSALDGVSALSKSLNTRDKALLDLLSHAQNVTKVLADRSDQLNALINDGDSLLGELDNRKAAISQLISAVGELARQLSGFVTDNEAQLKPDLDQLNQLLGLLQKNKEQLGKALDAVGPYAAALGEEVGSGPYFQAYVSNASSLTLRPLVDSLVWPDHVPDSFRDYLTSPPGAPRIDPMVQEPPR</sequence>